<keyword evidence="3 7" id="KW-0812">Transmembrane</keyword>
<evidence type="ECO:0000259" key="8">
    <source>
        <dbReference type="Pfam" id="PF06271"/>
    </source>
</evidence>
<dbReference type="EMBL" id="JACCCC010000001">
    <property type="protein sequence ID" value="NYE48771.1"/>
    <property type="molecule type" value="Genomic_DNA"/>
</dbReference>
<keyword evidence="2" id="KW-1003">Cell membrane</keyword>
<feature type="transmembrane region" description="Helical" evidence="7">
    <location>
        <begin position="69"/>
        <end position="89"/>
    </location>
</feature>
<dbReference type="RefSeq" id="WP_179644545.1">
    <property type="nucleotide sequence ID" value="NZ_BAAAYY010000010.1"/>
</dbReference>
<evidence type="ECO:0000313" key="9">
    <source>
        <dbReference type="EMBL" id="NYE48771.1"/>
    </source>
</evidence>
<sequence length="151" mass="15866">MGNDDGRGGRGSADGVDDTGFVHRGNRLGLPETGSGSVPGMGRRLAAIFLDWLLSLAVTYALFGADTSAVANITLLVFAVSTIGLLTLFGTTVGKRMVGIRIAATGERPVPWPVAMAVRTVLLCLVIPAVIYDRDQRGLHDRAAGTVTLRF</sequence>
<feature type="transmembrane region" description="Helical" evidence="7">
    <location>
        <begin position="45"/>
        <end position="63"/>
    </location>
</feature>
<keyword evidence="4 7" id="KW-1133">Transmembrane helix</keyword>
<comment type="subcellular location">
    <subcellularLocation>
        <location evidence="1">Cell membrane</location>
        <topology evidence="1">Multi-pass membrane protein</topology>
    </subcellularLocation>
</comment>
<dbReference type="Proteomes" id="UP000589036">
    <property type="component" value="Unassembled WGS sequence"/>
</dbReference>
<dbReference type="PANTHER" id="PTHR36115">
    <property type="entry name" value="PROLINE-RICH ANTIGEN HOMOLOG-RELATED"/>
    <property type="match status" value="1"/>
</dbReference>
<feature type="transmembrane region" description="Helical" evidence="7">
    <location>
        <begin position="110"/>
        <end position="132"/>
    </location>
</feature>
<evidence type="ECO:0000256" key="4">
    <source>
        <dbReference type="ARBA" id="ARBA00022989"/>
    </source>
</evidence>
<dbReference type="PIRSF" id="PIRSF021697">
    <property type="entry name" value="UCP021697"/>
    <property type="match status" value="1"/>
</dbReference>
<comment type="caution">
    <text evidence="9">The sequence shown here is derived from an EMBL/GenBank/DDBJ whole genome shotgun (WGS) entry which is preliminary data.</text>
</comment>
<dbReference type="AlphaFoldDB" id="A0A852TYA8"/>
<dbReference type="GO" id="GO:0005886">
    <property type="term" value="C:plasma membrane"/>
    <property type="evidence" value="ECO:0007669"/>
    <property type="project" value="UniProtKB-SubCell"/>
</dbReference>
<feature type="region of interest" description="Disordered" evidence="6">
    <location>
        <begin position="1"/>
        <end position="34"/>
    </location>
</feature>
<evidence type="ECO:0000313" key="10">
    <source>
        <dbReference type="Proteomes" id="UP000589036"/>
    </source>
</evidence>
<evidence type="ECO:0000256" key="2">
    <source>
        <dbReference type="ARBA" id="ARBA00022475"/>
    </source>
</evidence>
<dbReference type="Pfam" id="PF06271">
    <property type="entry name" value="RDD"/>
    <property type="match status" value="1"/>
</dbReference>
<evidence type="ECO:0000256" key="6">
    <source>
        <dbReference type="SAM" id="MobiDB-lite"/>
    </source>
</evidence>
<dbReference type="InterPro" id="IPR051791">
    <property type="entry name" value="Pra-immunoreactive"/>
</dbReference>
<protein>
    <submittedName>
        <fullName evidence="9">Putative RDD family membrane protein YckC</fullName>
    </submittedName>
</protein>
<organism evidence="9 10">
    <name type="scientific">Spinactinospora alkalitolerans</name>
    <dbReference type="NCBI Taxonomy" id="687207"/>
    <lineage>
        <taxon>Bacteria</taxon>
        <taxon>Bacillati</taxon>
        <taxon>Actinomycetota</taxon>
        <taxon>Actinomycetes</taxon>
        <taxon>Streptosporangiales</taxon>
        <taxon>Nocardiopsidaceae</taxon>
        <taxon>Spinactinospora</taxon>
    </lineage>
</organism>
<accession>A0A852TYA8</accession>
<evidence type="ECO:0000256" key="3">
    <source>
        <dbReference type="ARBA" id="ARBA00022692"/>
    </source>
</evidence>
<proteinExistence type="predicted"/>
<keyword evidence="10" id="KW-1185">Reference proteome</keyword>
<reference evidence="9 10" key="1">
    <citation type="submission" date="2020-07" db="EMBL/GenBank/DDBJ databases">
        <title>Sequencing the genomes of 1000 actinobacteria strains.</title>
        <authorList>
            <person name="Klenk H.-P."/>
        </authorList>
    </citation>
    <scope>NUCLEOTIDE SEQUENCE [LARGE SCALE GENOMIC DNA]</scope>
    <source>
        <strain evidence="9 10">CXB654</strain>
    </source>
</reference>
<dbReference type="PANTHER" id="PTHR36115:SF6">
    <property type="entry name" value="PROLINE-RICH ANTIGEN HOMOLOG"/>
    <property type="match status" value="1"/>
</dbReference>
<evidence type="ECO:0000256" key="1">
    <source>
        <dbReference type="ARBA" id="ARBA00004651"/>
    </source>
</evidence>
<dbReference type="InterPro" id="IPR010432">
    <property type="entry name" value="RDD"/>
</dbReference>
<name>A0A852TYA8_9ACTN</name>
<keyword evidence="5 7" id="KW-0472">Membrane</keyword>
<dbReference type="InterPro" id="IPR016795">
    <property type="entry name" value="UCP021697"/>
</dbReference>
<feature type="domain" description="RDD" evidence="8">
    <location>
        <begin position="38"/>
        <end position="145"/>
    </location>
</feature>
<evidence type="ECO:0000256" key="5">
    <source>
        <dbReference type="ARBA" id="ARBA00023136"/>
    </source>
</evidence>
<evidence type="ECO:0000256" key="7">
    <source>
        <dbReference type="SAM" id="Phobius"/>
    </source>
</evidence>
<gene>
    <name evidence="9" type="ORF">HDA32_003891</name>
</gene>